<reference evidence="2 3" key="1">
    <citation type="submission" date="2020-05" db="EMBL/GenBank/DDBJ databases">
        <title>Identification and distribution of gene clusters putatively required for synthesis of sphingolipid metabolism inhibitors in phylogenetically diverse species of the filamentous fungus Fusarium.</title>
        <authorList>
            <person name="Kim H.-S."/>
            <person name="Busman M."/>
            <person name="Brown D.W."/>
            <person name="Divon H."/>
            <person name="Uhlig S."/>
            <person name="Proctor R.H."/>
        </authorList>
    </citation>
    <scope>NUCLEOTIDE SEQUENCE [LARGE SCALE GENOMIC DNA]</scope>
    <source>
        <strain evidence="2 3">NRRL 66235</strain>
    </source>
</reference>
<feature type="compositionally biased region" description="Basic and acidic residues" evidence="1">
    <location>
        <begin position="181"/>
        <end position="198"/>
    </location>
</feature>
<accession>A0A8H5Z2J4</accession>
<evidence type="ECO:0000256" key="1">
    <source>
        <dbReference type="SAM" id="MobiDB-lite"/>
    </source>
</evidence>
<sequence>MDGDIGGQGVYLLNFLRSRRNILRLKKGLEHLKYITDDEASQWKWEIDQKLCGNETLVNDWLSFRGDVSAGLPRELQEMNTSVHPYTGGAILKLISDYTAKQNVQLVKELDCPGSFEEEWYYVVDLDKSRLEVYHGLEQQHPDHIFRVLERKGIYRVSQKNPQRWTNTRIHAQPYPIIQDPKARETEKFHTDKEEKQRNTVKAALH</sequence>
<evidence type="ECO:0000313" key="2">
    <source>
        <dbReference type="EMBL" id="KAF5723054.1"/>
    </source>
</evidence>
<name>A0A8H5Z2J4_9HYPO</name>
<organism evidence="2 3">
    <name type="scientific">Fusarium mundagurra</name>
    <dbReference type="NCBI Taxonomy" id="1567541"/>
    <lineage>
        <taxon>Eukaryota</taxon>
        <taxon>Fungi</taxon>
        <taxon>Dikarya</taxon>
        <taxon>Ascomycota</taxon>
        <taxon>Pezizomycotina</taxon>
        <taxon>Sordariomycetes</taxon>
        <taxon>Hypocreomycetidae</taxon>
        <taxon>Hypocreales</taxon>
        <taxon>Nectriaceae</taxon>
        <taxon>Fusarium</taxon>
        <taxon>Fusarium fujikuroi species complex</taxon>
    </lineage>
</organism>
<dbReference type="OrthoDB" id="3938867at2759"/>
<feature type="region of interest" description="Disordered" evidence="1">
    <location>
        <begin position="181"/>
        <end position="206"/>
    </location>
</feature>
<evidence type="ECO:0000313" key="3">
    <source>
        <dbReference type="Proteomes" id="UP000544331"/>
    </source>
</evidence>
<dbReference type="EMBL" id="JAAOAN010000078">
    <property type="protein sequence ID" value="KAF5723054.1"/>
    <property type="molecule type" value="Genomic_DNA"/>
</dbReference>
<dbReference type="AlphaFoldDB" id="A0A8H5Z2J4"/>
<keyword evidence="3" id="KW-1185">Reference proteome</keyword>
<comment type="caution">
    <text evidence="2">The sequence shown here is derived from an EMBL/GenBank/DDBJ whole genome shotgun (WGS) entry which is preliminary data.</text>
</comment>
<protein>
    <submittedName>
        <fullName evidence="2">Uncharacterized protein</fullName>
    </submittedName>
</protein>
<gene>
    <name evidence="2" type="ORF">FMUND_2228</name>
</gene>
<proteinExistence type="predicted"/>
<dbReference type="Proteomes" id="UP000544331">
    <property type="component" value="Unassembled WGS sequence"/>
</dbReference>